<sequence>MPAEPDDCLEDLPAAPYEHYIVKHPQNQFQCLTCKREGELDYIRSENCQPVESPDYLAKNPRVPFKVVAVGAPMDQIYEKAMDAEQASLQIMQEELEISEALEQLKLLEEEERLAEQKLAEANDSAKDEALPKVVGACVDQEEKAMLQEAIAISLEPAVAEVEVPGAATMPCPSSELFAMQRLADMGFTKDQAIWGVKEGGGDMDLAVKHAHWKAEADSLMARRLRLEQGARSELPAQKKPMPPPKPVSMDIHDTLPMEPFEINEAVAEHGAISQADVARLYDPNPEFFYAKTRSLGSIWAKDDEMEASPTEIDISQPAGVSQNTKPEPQNVPQTAVMTHPEPGRDEMLAPGGKAEVSGPLVTNLEDGKAVPNHVGKAPAASTEDPEKLVPASSVEGEGEKLATGEDASLGEVTYFPRPDGALEGVKPIAPGDQKPRKPRGRKPGQGRGRGRGGCNGKKTGRGKGKVEEDEEELDKKKIQSRKSSAYHTAMRAALRDGKTPDEAKALAKEVNYLDPLVAQHGWV</sequence>
<feature type="compositionally biased region" description="Polar residues" evidence="2">
    <location>
        <begin position="319"/>
        <end position="337"/>
    </location>
</feature>
<evidence type="ECO:0000313" key="3">
    <source>
        <dbReference type="EMBL" id="CAK8988607.1"/>
    </source>
</evidence>
<feature type="region of interest" description="Disordered" evidence="2">
    <location>
        <begin position="316"/>
        <end position="500"/>
    </location>
</feature>
<accession>A0ABP0HFG5</accession>
<feature type="coiled-coil region" evidence="1">
    <location>
        <begin position="82"/>
        <end position="128"/>
    </location>
</feature>
<dbReference type="Proteomes" id="UP001642464">
    <property type="component" value="Unassembled WGS sequence"/>
</dbReference>
<dbReference type="EMBL" id="CAXAMM010000714">
    <property type="protein sequence ID" value="CAK8988607.1"/>
    <property type="molecule type" value="Genomic_DNA"/>
</dbReference>
<proteinExistence type="predicted"/>
<gene>
    <name evidence="3" type="ORF">SCF082_LOCUS1466</name>
</gene>
<organism evidence="3 4">
    <name type="scientific">Durusdinium trenchii</name>
    <dbReference type="NCBI Taxonomy" id="1381693"/>
    <lineage>
        <taxon>Eukaryota</taxon>
        <taxon>Sar</taxon>
        <taxon>Alveolata</taxon>
        <taxon>Dinophyceae</taxon>
        <taxon>Suessiales</taxon>
        <taxon>Symbiodiniaceae</taxon>
        <taxon>Durusdinium</taxon>
    </lineage>
</organism>
<protein>
    <recommendedName>
        <fullName evidence="5">UBA domain-containing protein</fullName>
    </recommendedName>
</protein>
<feature type="compositionally biased region" description="Basic residues" evidence="2">
    <location>
        <begin position="437"/>
        <end position="451"/>
    </location>
</feature>
<evidence type="ECO:0000256" key="2">
    <source>
        <dbReference type="SAM" id="MobiDB-lite"/>
    </source>
</evidence>
<evidence type="ECO:0000256" key="1">
    <source>
        <dbReference type="SAM" id="Coils"/>
    </source>
</evidence>
<keyword evidence="4" id="KW-1185">Reference proteome</keyword>
<name>A0ABP0HFG5_9DINO</name>
<comment type="caution">
    <text evidence="3">The sequence shown here is derived from an EMBL/GenBank/DDBJ whole genome shotgun (WGS) entry which is preliminary data.</text>
</comment>
<reference evidence="3 4" key="1">
    <citation type="submission" date="2024-02" db="EMBL/GenBank/DDBJ databases">
        <authorList>
            <person name="Chen Y."/>
            <person name="Shah S."/>
            <person name="Dougan E. K."/>
            <person name="Thang M."/>
            <person name="Chan C."/>
        </authorList>
    </citation>
    <scope>NUCLEOTIDE SEQUENCE [LARGE SCALE GENOMIC DNA]</scope>
</reference>
<keyword evidence="1" id="KW-0175">Coiled coil</keyword>
<evidence type="ECO:0008006" key="5">
    <source>
        <dbReference type="Google" id="ProtNLM"/>
    </source>
</evidence>
<evidence type="ECO:0000313" key="4">
    <source>
        <dbReference type="Proteomes" id="UP001642464"/>
    </source>
</evidence>
<dbReference type="CDD" id="cd14270">
    <property type="entry name" value="UBA"/>
    <property type="match status" value="1"/>
</dbReference>